<dbReference type="AlphaFoldDB" id="A0A1X7AI95"/>
<dbReference type="Gene3D" id="3.40.50.11540">
    <property type="entry name" value="NADH-ubiquinone oxidoreductase 51kDa subunit"/>
    <property type="match status" value="1"/>
</dbReference>
<evidence type="ECO:0000256" key="7">
    <source>
        <dbReference type="ARBA" id="ARBA00023014"/>
    </source>
</evidence>
<feature type="binding site" evidence="8">
    <location>
        <position position="425"/>
    </location>
    <ligand>
        <name>[4Fe-4S] cluster</name>
        <dbReference type="ChEBI" id="CHEBI:49883"/>
        <label>1</label>
    </ligand>
</feature>
<dbReference type="GO" id="GO:0046872">
    <property type="term" value="F:metal ion binding"/>
    <property type="evidence" value="ECO:0007669"/>
    <property type="project" value="UniProtKB-KW"/>
</dbReference>
<evidence type="ECO:0000259" key="10">
    <source>
        <dbReference type="PROSITE" id="PS51379"/>
    </source>
</evidence>
<dbReference type="GO" id="GO:0051539">
    <property type="term" value="F:4 iron, 4 sulfur cluster binding"/>
    <property type="evidence" value="ECO:0007669"/>
    <property type="project" value="UniProtKB-KW"/>
</dbReference>
<name>A0A1X7AI95_9GAMM</name>
<dbReference type="InterPro" id="IPR026902">
    <property type="entry name" value="RnfC_N"/>
</dbReference>
<feature type="compositionally biased region" description="Basic and acidic residues" evidence="9">
    <location>
        <begin position="470"/>
        <end position="492"/>
    </location>
</feature>
<dbReference type="NCBIfam" id="TIGR01945">
    <property type="entry name" value="rnfC"/>
    <property type="match status" value="1"/>
</dbReference>
<reference evidence="11 12" key="1">
    <citation type="submission" date="2017-03" db="EMBL/GenBank/DDBJ databases">
        <authorList>
            <person name="Afonso C.L."/>
            <person name="Miller P.J."/>
            <person name="Scott M.A."/>
            <person name="Spackman E."/>
            <person name="Goraichik I."/>
            <person name="Dimitrov K.M."/>
            <person name="Suarez D.L."/>
            <person name="Swayne D.E."/>
        </authorList>
    </citation>
    <scope>NUCLEOTIDE SEQUENCE [LARGE SCALE GENOMIC DNA]</scope>
    <source>
        <strain evidence="11">SB41UT1</strain>
    </source>
</reference>
<dbReference type="InterPro" id="IPR011538">
    <property type="entry name" value="Nuo51_FMN-bd"/>
</dbReference>
<dbReference type="PANTHER" id="PTHR43034:SF2">
    <property type="entry name" value="ION-TRANSLOCATING OXIDOREDUCTASE COMPLEX SUBUNIT C"/>
    <property type="match status" value="1"/>
</dbReference>
<dbReference type="GO" id="GO:0009055">
    <property type="term" value="F:electron transfer activity"/>
    <property type="evidence" value="ECO:0007669"/>
    <property type="project" value="InterPro"/>
</dbReference>
<dbReference type="EC" id="7.-.-.-" evidence="8"/>
<dbReference type="Gene3D" id="3.30.70.20">
    <property type="match status" value="1"/>
</dbReference>
<evidence type="ECO:0000256" key="2">
    <source>
        <dbReference type="ARBA" id="ARBA00022485"/>
    </source>
</evidence>
<dbReference type="GO" id="GO:0022900">
    <property type="term" value="P:electron transport chain"/>
    <property type="evidence" value="ECO:0007669"/>
    <property type="project" value="UniProtKB-UniRule"/>
</dbReference>
<accession>A0A1X7AI95</accession>
<evidence type="ECO:0000313" key="11">
    <source>
        <dbReference type="EMBL" id="SMA43236.1"/>
    </source>
</evidence>
<evidence type="ECO:0000256" key="6">
    <source>
        <dbReference type="ARBA" id="ARBA00023004"/>
    </source>
</evidence>
<feature type="compositionally biased region" description="Low complexity" evidence="9">
    <location>
        <begin position="692"/>
        <end position="710"/>
    </location>
</feature>
<keyword evidence="8" id="KW-1003">Cell membrane</keyword>
<dbReference type="InterPro" id="IPR037225">
    <property type="entry name" value="Nuo51_FMN-bd_sf"/>
</dbReference>
<comment type="subcellular location">
    <subcellularLocation>
        <location evidence="8">Cell inner membrane</location>
        <topology evidence="8">Peripheral membrane protein</topology>
    </subcellularLocation>
</comment>
<dbReference type="Pfam" id="PF13183">
    <property type="entry name" value="Fer4_8"/>
    <property type="match status" value="1"/>
</dbReference>
<evidence type="ECO:0000313" key="12">
    <source>
        <dbReference type="Proteomes" id="UP000196573"/>
    </source>
</evidence>
<comment type="subunit">
    <text evidence="8">The complex is composed of six subunits: RnfA, RnfB, RnfC, RnfD, RnfE and RnfG.</text>
</comment>
<keyword evidence="6 8" id="KW-0408">Iron</keyword>
<dbReference type="Pfam" id="PF01512">
    <property type="entry name" value="Complex1_51K"/>
    <property type="match status" value="1"/>
</dbReference>
<keyword evidence="2 8" id="KW-0004">4Fe-4S</keyword>
<feature type="binding site" evidence="8">
    <location>
        <position position="418"/>
    </location>
    <ligand>
        <name>[4Fe-4S] cluster</name>
        <dbReference type="ChEBI" id="CHEBI:49883"/>
        <label>2</label>
    </ligand>
</feature>
<dbReference type="RefSeq" id="WP_087108564.1">
    <property type="nucleotide sequence ID" value="NZ_CBCSCN010000008.1"/>
</dbReference>
<proteinExistence type="inferred from homology"/>
<feature type="compositionally biased region" description="Low complexity" evidence="9">
    <location>
        <begin position="529"/>
        <end position="539"/>
    </location>
</feature>
<dbReference type="PANTHER" id="PTHR43034">
    <property type="entry name" value="ION-TRANSLOCATING OXIDOREDUCTASE COMPLEX SUBUNIT C"/>
    <property type="match status" value="1"/>
</dbReference>
<dbReference type="EMBL" id="FWPT01000003">
    <property type="protein sequence ID" value="SMA43236.1"/>
    <property type="molecule type" value="Genomic_DNA"/>
</dbReference>
<feature type="compositionally biased region" description="Basic and acidic residues" evidence="9">
    <location>
        <begin position="667"/>
        <end position="679"/>
    </location>
</feature>
<dbReference type="GO" id="GO:0005886">
    <property type="term" value="C:plasma membrane"/>
    <property type="evidence" value="ECO:0007669"/>
    <property type="project" value="UniProtKB-SubCell"/>
</dbReference>
<keyword evidence="5 8" id="KW-0249">Electron transport</keyword>
<feature type="region of interest" description="Disordered" evidence="9">
    <location>
        <begin position="470"/>
        <end position="512"/>
    </location>
</feature>
<keyword evidence="8" id="KW-0472">Membrane</keyword>
<evidence type="ECO:0000256" key="3">
    <source>
        <dbReference type="ARBA" id="ARBA00022723"/>
    </source>
</evidence>
<comment type="function">
    <text evidence="8">Part of a membrane-bound complex that couples electron transfer with translocation of ions across the membrane.</text>
</comment>
<dbReference type="Pfam" id="PF13375">
    <property type="entry name" value="RnfC_N"/>
    <property type="match status" value="1"/>
</dbReference>
<feature type="binding site" evidence="8">
    <location>
        <position position="379"/>
    </location>
    <ligand>
        <name>[4Fe-4S] cluster</name>
        <dbReference type="ChEBI" id="CHEBI:49883"/>
        <label>1</label>
    </ligand>
</feature>
<keyword evidence="4 8" id="KW-0677">Repeat</keyword>
<keyword evidence="12" id="KW-1185">Reference proteome</keyword>
<keyword evidence="1 8" id="KW-0813">Transport</keyword>
<feature type="binding site" evidence="8">
    <location>
        <position position="382"/>
    </location>
    <ligand>
        <name>[4Fe-4S] cluster</name>
        <dbReference type="ChEBI" id="CHEBI:49883"/>
        <label>1</label>
    </ligand>
</feature>
<organism evidence="11 12">
    <name type="scientific">Parendozoicomonas haliclonae</name>
    <dbReference type="NCBI Taxonomy" id="1960125"/>
    <lineage>
        <taxon>Bacteria</taxon>
        <taxon>Pseudomonadati</taxon>
        <taxon>Pseudomonadota</taxon>
        <taxon>Gammaproteobacteria</taxon>
        <taxon>Oceanospirillales</taxon>
        <taxon>Endozoicomonadaceae</taxon>
        <taxon>Parendozoicomonas</taxon>
    </lineage>
</organism>
<evidence type="ECO:0000256" key="8">
    <source>
        <dbReference type="HAMAP-Rule" id="MF_00461"/>
    </source>
</evidence>
<feature type="region of interest" description="Disordered" evidence="9">
    <location>
        <begin position="610"/>
        <end position="629"/>
    </location>
</feature>
<dbReference type="Proteomes" id="UP000196573">
    <property type="component" value="Unassembled WGS sequence"/>
</dbReference>
<feature type="domain" description="4Fe-4S ferredoxin-type" evidence="10">
    <location>
        <begin position="406"/>
        <end position="435"/>
    </location>
</feature>
<evidence type="ECO:0000256" key="9">
    <source>
        <dbReference type="SAM" id="MobiDB-lite"/>
    </source>
</evidence>
<comment type="similarity">
    <text evidence="8">Belongs to the 4Fe4S bacterial-type ferredoxin family. RnfC subfamily.</text>
</comment>
<dbReference type="HAMAP" id="MF_00461">
    <property type="entry name" value="RsxC_RnfC"/>
    <property type="match status" value="1"/>
</dbReference>
<comment type="cofactor">
    <cofactor evidence="8">
        <name>[4Fe-4S] cluster</name>
        <dbReference type="ChEBI" id="CHEBI:49883"/>
    </cofactor>
    <text evidence="8">Binds 2 [4Fe-4S] clusters per subunit.</text>
</comment>
<feature type="region of interest" description="Disordered" evidence="9">
    <location>
        <begin position="650"/>
        <end position="721"/>
    </location>
</feature>
<feature type="region of interest" description="Disordered" evidence="9">
    <location>
        <begin position="1"/>
        <end position="30"/>
    </location>
</feature>
<dbReference type="OrthoDB" id="9767754at2"/>
<sequence length="778" mass="83765">MTAAIPLKTLHDFPGGVHPEENKAQSTRTPIATPPLASEYILPLNQHSGAAAQPLVAVGDKVLKGQMLARASGFVSAPVHAPTSGTITAIEMHSVPHWSGLEEPCLILAADGNDRWCELSPVADYTTADQEELVQRIHDAGVVGLGGAGFPAAVKMASRKASKIHTLVVNGAECEPYITADDMLMRERAAQLISGIEILQHLLQPEQVMIGIEDNKQEALQILAEACADKPGIDVYSVPTKYPSGDAQRLIWLLTGKEVPNDARSVDIGILCYNVGTIVAIHDAIIEGKPLISRITTITGEAVSQPQNVEALIGTPAYHLLRFAGLNVDAFDTLIQGGPMMGHTLDTDAVPVTKLTNCLIAGTREEFPPAPPAQACIRCGLCAEACPISLLPQQLYWYAKSQNHDQLEHHNLFDCIECGACSYVCPSSIPLVQYYRAGKDEIRTQKLRSEKAERSRVRFEHRQERLATIEAEKEARRKANAEKARKLKEAKEAAAQSAATGTTEAAPAAVEDDPVKAALARAQARKAARTAGAEAAPAEKPAKPQLSPRQKELKIQLSMAKAQLKKSERALAQMEAGSDQHSTLQSTITQFQQQIAQLQQEYDSAAEAPAVQTKPASTEAVAAKPKKPVLSDAEKKFKIELAMKKAAVKKAERALASAEESNSDDVESLRADLEQKRQEITAFEQSQTQAQPKPEAAEPAPTEIAPAAEAAPKKPSKPVLSDAEKKFKIELAMKKAAVKKAERALTAAQDSGSPDLEALQTDLEQKRQDMATFEQTGG</sequence>
<feature type="binding site" evidence="8">
    <location>
        <position position="386"/>
    </location>
    <ligand>
        <name>[4Fe-4S] cluster</name>
        <dbReference type="ChEBI" id="CHEBI:49883"/>
        <label>2</label>
    </ligand>
</feature>
<feature type="binding site" evidence="8">
    <location>
        <position position="376"/>
    </location>
    <ligand>
        <name>[4Fe-4S] cluster</name>
        <dbReference type="ChEBI" id="CHEBI:49883"/>
        <label>1</label>
    </ligand>
</feature>
<evidence type="ECO:0000256" key="1">
    <source>
        <dbReference type="ARBA" id="ARBA00022448"/>
    </source>
</evidence>
<dbReference type="SUPFAM" id="SSF142019">
    <property type="entry name" value="Nqo1 FMN-binding domain-like"/>
    <property type="match status" value="1"/>
</dbReference>
<keyword evidence="7 8" id="KW-0411">Iron-sulfur</keyword>
<protein>
    <recommendedName>
        <fullName evidence="8">Ion-translocating oxidoreductase complex subunit C</fullName>
        <ecNumber evidence="8">7.-.-.-</ecNumber>
    </recommendedName>
    <alternativeName>
        <fullName evidence="8">Rnf electron transport complex subunit C</fullName>
    </alternativeName>
</protein>
<evidence type="ECO:0000256" key="4">
    <source>
        <dbReference type="ARBA" id="ARBA00022737"/>
    </source>
</evidence>
<feature type="binding site" evidence="8">
    <location>
        <position position="415"/>
    </location>
    <ligand>
        <name>[4Fe-4S] cluster</name>
        <dbReference type="ChEBI" id="CHEBI:49883"/>
        <label>2</label>
    </ligand>
</feature>
<feature type="region of interest" description="Disordered" evidence="9">
    <location>
        <begin position="528"/>
        <end position="551"/>
    </location>
</feature>
<dbReference type="InterPro" id="IPR017900">
    <property type="entry name" value="4Fe4S_Fe_S_CS"/>
</dbReference>
<feature type="domain" description="4Fe-4S ferredoxin-type" evidence="10">
    <location>
        <begin position="367"/>
        <end position="396"/>
    </location>
</feature>
<gene>
    <name evidence="11" type="primary">rnfC_1</name>
    <name evidence="8" type="synonym">rnfC</name>
    <name evidence="11" type="ORF">EHSB41UT_01570</name>
</gene>
<feature type="region of interest" description="Disordered" evidence="9">
    <location>
        <begin position="742"/>
        <end position="778"/>
    </location>
</feature>
<dbReference type="InterPro" id="IPR010208">
    <property type="entry name" value="Ion_transpt_RnfC/RsxC"/>
</dbReference>
<feature type="binding site" evidence="8">
    <location>
        <position position="421"/>
    </location>
    <ligand>
        <name>[4Fe-4S] cluster</name>
        <dbReference type="ChEBI" id="CHEBI:49883"/>
        <label>2</label>
    </ligand>
</feature>
<dbReference type="NCBIfam" id="NF003454">
    <property type="entry name" value="PRK05035.1"/>
    <property type="match status" value="1"/>
</dbReference>
<keyword evidence="8" id="KW-0997">Cell inner membrane</keyword>
<feature type="compositionally biased region" description="Low complexity" evidence="9">
    <location>
        <begin position="493"/>
        <end position="509"/>
    </location>
</feature>
<evidence type="ECO:0000256" key="5">
    <source>
        <dbReference type="ARBA" id="ARBA00022982"/>
    </source>
</evidence>
<keyword evidence="3 8" id="KW-0479">Metal-binding</keyword>
<dbReference type="PROSITE" id="PS00198">
    <property type="entry name" value="4FE4S_FER_1"/>
    <property type="match status" value="1"/>
</dbReference>
<dbReference type="InterPro" id="IPR017896">
    <property type="entry name" value="4Fe4S_Fe-S-bd"/>
</dbReference>
<dbReference type="PROSITE" id="PS51379">
    <property type="entry name" value="4FE4S_FER_2"/>
    <property type="match status" value="2"/>
</dbReference>
<keyword evidence="8" id="KW-1278">Translocase</keyword>
<dbReference type="SUPFAM" id="SSF46548">
    <property type="entry name" value="alpha-helical ferredoxin"/>
    <property type="match status" value="1"/>
</dbReference>